<dbReference type="PATRIC" id="fig|1288298.3.peg.3005"/>
<evidence type="ECO:0000313" key="1">
    <source>
        <dbReference type="EMBL" id="KGM86699.1"/>
    </source>
</evidence>
<evidence type="ECO:0008006" key="3">
    <source>
        <dbReference type="Google" id="ProtNLM"/>
    </source>
</evidence>
<dbReference type="EMBL" id="AONH01000016">
    <property type="protein sequence ID" value="KGM86699.1"/>
    <property type="molecule type" value="Genomic_DNA"/>
</dbReference>
<evidence type="ECO:0000313" key="2">
    <source>
        <dbReference type="Proteomes" id="UP000030021"/>
    </source>
</evidence>
<reference evidence="1 2" key="1">
    <citation type="submission" date="2013-01" db="EMBL/GenBank/DDBJ databases">
        <authorList>
            <person name="Fiebig A."/>
            <person name="Goeker M."/>
            <person name="Klenk H.-P.P."/>
        </authorList>
    </citation>
    <scope>NUCLEOTIDE SEQUENCE [LARGE SCALE GENOMIC DNA]</scope>
    <source>
        <strain evidence="1 2">DSM 17069</strain>
    </source>
</reference>
<dbReference type="OrthoDB" id="7870178at2"/>
<protein>
    <recommendedName>
        <fullName evidence="3">Rubrerythrin</fullName>
    </recommendedName>
</protein>
<dbReference type="RefSeq" id="WP_037268581.1">
    <property type="nucleotide sequence ID" value="NZ_KN293975.1"/>
</dbReference>
<proteinExistence type="predicted"/>
<name>A0A0A0HJ47_9RHOB</name>
<comment type="caution">
    <text evidence="1">The sequence shown here is derived from an EMBL/GenBank/DDBJ whole genome shotgun (WGS) entry which is preliminary data.</text>
</comment>
<dbReference type="STRING" id="215743.ROSMUCSMR3_03637"/>
<dbReference type="eggNOG" id="ENOG50349N5">
    <property type="taxonomic scope" value="Bacteria"/>
</dbReference>
<gene>
    <name evidence="1" type="ORF">rosmuc_02992</name>
</gene>
<dbReference type="AlphaFoldDB" id="A0A0A0HJ47"/>
<sequence>MSQPDQTYLAKLLLYYEEEIEGEAYFEGLARRFPDPAQHKRLMLLAQVERHAAAGVAPLVAQYALSPRSVESLTASGHEQARRAPGTWAGLLDEMNRTYPAYLAAFEALEAMGPEADQPRLRFLTGHEVAALEYLALENTGDAQSYAPLERYLASAPVLA</sequence>
<organism evidence="1 2">
    <name type="scientific">Roseovarius mucosus DSM 17069</name>
    <dbReference type="NCBI Taxonomy" id="1288298"/>
    <lineage>
        <taxon>Bacteria</taxon>
        <taxon>Pseudomonadati</taxon>
        <taxon>Pseudomonadota</taxon>
        <taxon>Alphaproteobacteria</taxon>
        <taxon>Rhodobacterales</taxon>
        <taxon>Roseobacteraceae</taxon>
        <taxon>Roseovarius</taxon>
    </lineage>
</organism>
<accession>A0A0A0HJ47</accession>
<dbReference type="Proteomes" id="UP000030021">
    <property type="component" value="Unassembled WGS sequence"/>
</dbReference>
<dbReference type="HOGENOM" id="CLU_1617321_0_0_5"/>